<proteinExistence type="predicted"/>
<gene>
    <name evidence="2" type="ORF">DRW41_10335</name>
</gene>
<accession>A0A3D8GRH4</accession>
<dbReference type="AlphaFoldDB" id="A0A3D8GRH4"/>
<evidence type="ECO:0000313" key="3">
    <source>
        <dbReference type="Proteomes" id="UP000257144"/>
    </source>
</evidence>
<evidence type="ECO:0000256" key="1">
    <source>
        <dbReference type="SAM" id="Coils"/>
    </source>
</evidence>
<keyword evidence="1" id="KW-0175">Coiled coil</keyword>
<keyword evidence="3" id="KW-1185">Reference proteome</keyword>
<evidence type="ECO:0000313" key="2">
    <source>
        <dbReference type="EMBL" id="RDU37074.1"/>
    </source>
</evidence>
<comment type="caution">
    <text evidence="2">The sequence shown here is derived from an EMBL/GenBank/DDBJ whole genome shotgun (WGS) entry which is preliminary data.</text>
</comment>
<feature type="coiled-coil region" evidence="1">
    <location>
        <begin position="32"/>
        <end position="143"/>
    </location>
</feature>
<sequence length="402" mass="46010">MKQKYLALILIFVLLFTLAMPLPTSMAKGPTIGELQKKITALTKQVKDLTGKLSAKTKEAKDVSTKLATKTKEAKDLSAKLTAKTKETEKLKTEKSNLSKQLNNKDALIDSKDRIIDEKEAELEKLKGQLEEQEKANKLKTASIVYTNETLQPGTNIKWYKFNTNRTSIYMTLPAFEQYSYILDSTDLLVADISKYFNTEIKSKFEIYVWMDENVTGTTGSEYKNISDRVLIRGSKFFPVNHSNKIPFVNCLAHEIAHAVQDLGVSIIDRNGKPGVFWVTEGTGMYIQDHYIDYTKYNFPEDHIIIDTPDKAKYTKWINDRSFLVDKVDVSTMSKLPKDLELHSDYSIYASIIYFIENQYGHGKLLDFIEYHKTLTTPDSVSKAFGVTEEQLVQDWKKYFSL</sequence>
<protein>
    <submittedName>
        <fullName evidence="2">Uncharacterized protein</fullName>
    </submittedName>
</protein>
<organism evidence="2 3">
    <name type="scientific">Neobacillus piezotolerans</name>
    <dbReference type="NCBI Taxonomy" id="2259171"/>
    <lineage>
        <taxon>Bacteria</taxon>
        <taxon>Bacillati</taxon>
        <taxon>Bacillota</taxon>
        <taxon>Bacilli</taxon>
        <taxon>Bacillales</taxon>
        <taxon>Bacillaceae</taxon>
        <taxon>Neobacillus</taxon>
    </lineage>
</organism>
<reference evidence="2 3" key="1">
    <citation type="submission" date="2018-07" db="EMBL/GenBank/DDBJ databases">
        <title>Bacillus sp. YLB-04 draft genome sequence.</title>
        <authorList>
            <person name="Yu L."/>
            <person name="Tang X."/>
        </authorList>
    </citation>
    <scope>NUCLEOTIDE SEQUENCE [LARGE SCALE GENOMIC DNA]</scope>
    <source>
        <strain evidence="2 3">YLB-04</strain>
    </source>
</reference>
<name>A0A3D8GRH4_9BACI</name>
<dbReference type="Gene3D" id="1.10.287.1490">
    <property type="match status" value="1"/>
</dbReference>
<dbReference type="EMBL" id="QNQT01000003">
    <property type="protein sequence ID" value="RDU37074.1"/>
    <property type="molecule type" value="Genomic_DNA"/>
</dbReference>
<dbReference type="Proteomes" id="UP000257144">
    <property type="component" value="Unassembled WGS sequence"/>
</dbReference>
<dbReference type="RefSeq" id="WP_115451902.1">
    <property type="nucleotide sequence ID" value="NZ_QNQT01000003.1"/>
</dbReference>